<accession>A0A8J6E2Y5</accession>
<dbReference type="PANTHER" id="PTHR11200:SF275">
    <property type="entry name" value="LD06095P"/>
    <property type="match status" value="1"/>
</dbReference>
<evidence type="ECO:0000313" key="3">
    <source>
        <dbReference type="Proteomes" id="UP000717585"/>
    </source>
</evidence>
<dbReference type="SMART" id="SM00128">
    <property type="entry name" value="IPPc"/>
    <property type="match status" value="1"/>
</dbReference>
<dbReference type="OrthoDB" id="2248459at2759"/>
<dbReference type="Gene3D" id="3.60.10.10">
    <property type="entry name" value="Endonuclease/exonuclease/phosphatase"/>
    <property type="match status" value="1"/>
</dbReference>
<organism evidence="2 3">
    <name type="scientific">Carpediemonas membranifera</name>
    <dbReference type="NCBI Taxonomy" id="201153"/>
    <lineage>
        <taxon>Eukaryota</taxon>
        <taxon>Metamonada</taxon>
        <taxon>Carpediemonas-like organisms</taxon>
        <taxon>Carpediemonas</taxon>
    </lineage>
</organism>
<evidence type="ECO:0000313" key="2">
    <source>
        <dbReference type="EMBL" id="KAG9392467.1"/>
    </source>
</evidence>
<evidence type="ECO:0000259" key="1">
    <source>
        <dbReference type="SMART" id="SM00128"/>
    </source>
</evidence>
<dbReference type="PANTHER" id="PTHR11200">
    <property type="entry name" value="INOSITOL 5-PHOSPHATASE"/>
    <property type="match status" value="1"/>
</dbReference>
<gene>
    <name evidence="2" type="ORF">J8273_5459</name>
</gene>
<keyword evidence="3" id="KW-1185">Reference proteome</keyword>
<comment type="caution">
    <text evidence="2">The sequence shown here is derived from an EMBL/GenBank/DDBJ whole genome shotgun (WGS) entry which is preliminary data.</text>
</comment>
<dbReference type="InterPro" id="IPR000300">
    <property type="entry name" value="IPPc"/>
</dbReference>
<dbReference type="EMBL" id="JAHDYR010000038">
    <property type="protein sequence ID" value="KAG9392467.1"/>
    <property type="molecule type" value="Genomic_DNA"/>
</dbReference>
<dbReference type="AlphaFoldDB" id="A0A8J6E2Y5"/>
<dbReference type="InterPro" id="IPR046985">
    <property type="entry name" value="IP5"/>
</dbReference>
<dbReference type="GO" id="GO:0004439">
    <property type="term" value="F:phosphatidylinositol-4,5-bisphosphate 5-phosphatase activity"/>
    <property type="evidence" value="ECO:0007669"/>
    <property type="project" value="TreeGrafter"/>
</dbReference>
<dbReference type="InterPro" id="IPR036691">
    <property type="entry name" value="Endo/exonu/phosph_ase_sf"/>
</dbReference>
<proteinExistence type="predicted"/>
<feature type="domain" description="Inositol polyphosphate-related phosphatase" evidence="1">
    <location>
        <begin position="17"/>
        <end position="353"/>
    </location>
</feature>
<dbReference type="SUPFAM" id="SSF56219">
    <property type="entry name" value="DNase I-like"/>
    <property type="match status" value="1"/>
</dbReference>
<dbReference type="GO" id="GO:0046856">
    <property type="term" value="P:phosphatidylinositol dephosphorylation"/>
    <property type="evidence" value="ECO:0007669"/>
    <property type="project" value="InterPro"/>
</dbReference>
<dbReference type="Pfam" id="PF22669">
    <property type="entry name" value="Exo_endo_phos2"/>
    <property type="match status" value="1"/>
</dbReference>
<reference evidence="2" key="1">
    <citation type="submission" date="2021-05" db="EMBL/GenBank/DDBJ databases">
        <title>A free-living protist that lacks canonical eukaryotic 1 DNA replication and segregation systems.</title>
        <authorList>
            <person name="Salas-Leiva D.E."/>
            <person name="Tromer E.C."/>
            <person name="Curtis B.A."/>
            <person name="Jerlstrom-Hultqvist J."/>
            <person name="Kolisko M."/>
            <person name="Yi Z."/>
            <person name="Salas-Leiva J.S."/>
            <person name="Gallot-Lavallee L."/>
            <person name="Kops G.J.P.L."/>
            <person name="Archibald J.M."/>
            <person name="Simpson A.G.B."/>
            <person name="Roger A.J."/>
        </authorList>
    </citation>
    <scope>NUCLEOTIDE SEQUENCE</scope>
    <source>
        <strain evidence="2">BICM</strain>
    </source>
</reference>
<name>A0A8J6E2Y5_9EUKA</name>
<dbReference type="Proteomes" id="UP000717585">
    <property type="component" value="Unassembled WGS sequence"/>
</dbReference>
<protein>
    <submittedName>
        <fullName evidence="2">Phosphoinositide 5-phosphatase</fullName>
    </submittedName>
</protein>
<sequence>MFSPRSGRETWPQSMQNDVVVHFITWNMNGALPLQRMIDGLFASINSSINVVVFATQESVNSIERSILFRSKDQWIRVLTTALGDGWTLVAQHGMQALHIAVYVRDELDGRVTCVQPVHIPTGPAGLATKGCVAVGLCISGTPFMFMGSHFTAFQEQVAARNADYTRTYNELPVTRCPHQIVSTRRTLRGINPLSPNQGRRSSILATISPLHYQYQEQETPLSRFDNIIWGGDFNYRCNVDRDEADALIAHRDLKGLLDTDQLAAARFDDGVFEGFVEPKIAFLPTYKFDSGSNIYDTSSKRRIPSFCDRVLFRSRAKYRPVVEAYTSHPNILWSDHRPVSLTLRLSLTPEASEPAVASPRAVRRTPKSAWGEPEGIVVSREIQRRSTVCCAM</sequence>